<dbReference type="GeneID" id="100492810"/>
<proteinExistence type="predicted"/>
<feature type="compositionally biased region" description="Basic and acidic residues" evidence="17">
    <location>
        <begin position="1106"/>
        <end position="1115"/>
    </location>
</feature>
<feature type="region of interest" description="Disordered" evidence="17">
    <location>
        <begin position="1"/>
        <end position="73"/>
    </location>
</feature>
<dbReference type="GO" id="GO:0140955">
    <property type="term" value="F:histone H3K36 trimethyltransferase activity"/>
    <property type="evidence" value="ECO:0007669"/>
    <property type="project" value="UniProtKB-EC"/>
</dbReference>
<evidence type="ECO:0000313" key="25">
    <source>
        <dbReference type="Xenbase" id="XB-GENE-995488"/>
    </source>
</evidence>
<evidence type="ECO:0000259" key="20">
    <source>
        <dbReference type="PROSITE" id="PS50868"/>
    </source>
</evidence>
<evidence type="ECO:0000259" key="18">
    <source>
        <dbReference type="PROSITE" id="PS50020"/>
    </source>
</evidence>
<evidence type="ECO:0000313" key="24">
    <source>
        <dbReference type="RefSeq" id="XP_012820433.2"/>
    </source>
</evidence>
<dbReference type="GO" id="GO:0006355">
    <property type="term" value="P:regulation of DNA-templated transcription"/>
    <property type="evidence" value="ECO:0007669"/>
    <property type="project" value="InterPro"/>
</dbReference>
<dbReference type="Gene3D" id="1.10.1740.100">
    <property type="entry name" value="Set2, Rpb1 interacting domain"/>
    <property type="match status" value="1"/>
</dbReference>
<evidence type="ECO:0000256" key="15">
    <source>
        <dbReference type="ARBA" id="ARBA00023163"/>
    </source>
</evidence>
<evidence type="ECO:0000256" key="10">
    <source>
        <dbReference type="ARBA" id="ARBA00022723"/>
    </source>
</evidence>
<dbReference type="InterPro" id="IPR001202">
    <property type="entry name" value="WW_dom"/>
</dbReference>
<dbReference type="SMART" id="SM00456">
    <property type="entry name" value="WW"/>
    <property type="match status" value="1"/>
</dbReference>
<feature type="region of interest" description="Disordered" evidence="17">
    <location>
        <begin position="2330"/>
        <end position="2436"/>
    </location>
</feature>
<evidence type="ECO:0000256" key="11">
    <source>
        <dbReference type="ARBA" id="ARBA00022782"/>
    </source>
</evidence>
<evidence type="ECO:0000256" key="4">
    <source>
        <dbReference type="ARBA" id="ARBA00022454"/>
    </source>
</evidence>
<dbReference type="AGR" id="Xenbase:XB-GENE-995488"/>
<feature type="compositionally biased region" description="Basic and acidic residues" evidence="17">
    <location>
        <begin position="436"/>
        <end position="447"/>
    </location>
</feature>
<feature type="compositionally biased region" description="Basic and acidic residues" evidence="17">
    <location>
        <begin position="825"/>
        <end position="868"/>
    </location>
</feature>
<dbReference type="Gene3D" id="2.170.270.10">
    <property type="entry name" value="SET domain"/>
    <property type="match status" value="1"/>
</dbReference>
<dbReference type="FunFam" id="1.10.1740.100:FF:000001">
    <property type="entry name" value="Histone-lysine N-methyltransferase"/>
    <property type="match status" value="1"/>
</dbReference>
<dbReference type="PROSITE" id="PS50020">
    <property type="entry name" value="WW_DOMAIN_2"/>
    <property type="match status" value="1"/>
</dbReference>
<feature type="compositionally biased region" description="Basic and acidic residues" evidence="17">
    <location>
        <begin position="555"/>
        <end position="570"/>
    </location>
</feature>
<dbReference type="Pfam" id="PF00856">
    <property type="entry name" value="SET"/>
    <property type="match status" value="1"/>
</dbReference>
<feature type="compositionally biased region" description="Basic and acidic residues" evidence="17">
    <location>
        <begin position="1812"/>
        <end position="1823"/>
    </location>
</feature>
<dbReference type="PROSITE" id="PS50868">
    <property type="entry name" value="POST_SET"/>
    <property type="match status" value="1"/>
</dbReference>
<feature type="region of interest" description="Disordered" evidence="17">
    <location>
        <begin position="167"/>
        <end position="225"/>
    </location>
</feature>
<evidence type="ECO:0000313" key="22">
    <source>
        <dbReference type="Ensembl" id="ENSXETP00000093809"/>
    </source>
</evidence>
<keyword evidence="16" id="KW-0539">Nucleus</keyword>
<dbReference type="GO" id="GO:0046975">
    <property type="term" value="F:histone H3K36 methyltransferase activity"/>
    <property type="evidence" value="ECO:0000318"/>
    <property type="project" value="GO_Central"/>
</dbReference>
<feature type="compositionally biased region" description="Basic and acidic residues" evidence="17">
    <location>
        <begin position="1135"/>
        <end position="1148"/>
    </location>
</feature>
<feature type="compositionally biased region" description="Low complexity" evidence="17">
    <location>
        <begin position="304"/>
        <end position="313"/>
    </location>
</feature>
<dbReference type="SMART" id="SM00570">
    <property type="entry name" value="AWS"/>
    <property type="match status" value="1"/>
</dbReference>
<feature type="compositionally biased region" description="Pro residues" evidence="17">
    <location>
        <begin position="171"/>
        <end position="187"/>
    </location>
</feature>
<dbReference type="Ensembl" id="ENSXETT00000068337">
    <property type="protein sequence ID" value="ENSXETP00000093809"/>
    <property type="gene ID" value="ENSXETG00000023876"/>
</dbReference>
<feature type="compositionally biased region" description="Polar residues" evidence="17">
    <location>
        <begin position="2259"/>
        <end position="2277"/>
    </location>
</feature>
<dbReference type="OMA" id="HPNNDAA"/>
<evidence type="ECO:0000259" key="21">
    <source>
        <dbReference type="PROSITE" id="PS51215"/>
    </source>
</evidence>
<evidence type="ECO:0000256" key="14">
    <source>
        <dbReference type="ARBA" id="ARBA00023015"/>
    </source>
</evidence>
<feature type="compositionally biased region" description="Basic and acidic residues" evidence="17">
    <location>
        <begin position="1596"/>
        <end position="1610"/>
    </location>
</feature>
<keyword evidence="13" id="KW-0156">Chromatin regulator</keyword>
<dbReference type="CTD" id="29072"/>
<dbReference type="EC" id="2.1.1.359" evidence="3"/>
<dbReference type="SMART" id="SM00317">
    <property type="entry name" value="SET"/>
    <property type="match status" value="1"/>
</dbReference>
<dbReference type="SUPFAM" id="SSF82199">
    <property type="entry name" value="SET domain"/>
    <property type="match status" value="1"/>
</dbReference>
<keyword evidence="23" id="KW-1185">Reference proteome</keyword>
<feature type="compositionally biased region" description="Basic and acidic residues" evidence="17">
    <location>
        <begin position="773"/>
        <end position="816"/>
    </location>
</feature>
<dbReference type="InterPro" id="IPR044437">
    <property type="entry name" value="SETD2/Set2_SET"/>
</dbReference>
<keyword evidence="8" id="KW-0808">Transferase</keyword>
<feature type="region of interest" description="Disordered" evidence="17">
    <location>
        <begin position="2253"/>
        <end position="2289"/>
    </location>
</feature>
<feature type="compositionally biased region" description="Polar residues" evidence="17">
    <location>
        <begin position="663"/>
        <end position="677"/>
    </location>
</feature>
<keyword evidence="7" id="KW-0489">Methyltransferase</keyword>
<dbReference type="InterPro" id="IPR046341">
    <property type="entry name" value="SET_dom_sf"/>
</dbReference>
<keyword evidence="11" id="KW-0221">Differentiation</keyword>
<feature type="compositionally biased region" description="Basic and acidic residues" evidence="17">
    <location>
        <begin position="2330"/>
        <end position="2353"/>
    </location>
</feature>
<dbReference type="GO" id="GO:0010468">
    <property type="term" value="P:regulation of gene expression"/>
    <property type="evidence" value="ECO:0000318"/>
    <property type="project" value="GO_Central"/>
</dbReference>
<feature type="region of interest" description="Disordered" evidence="17">
    <location>
        <begin position="242"/>
        <end position="1194"/>
    </location>
</feature>
<evidence type="ECO:0000256" key="8">
    <source>
        <dbReference type="ARBA" id="ARBA00022679"/>
    </source>
</evidence>
<comment type="subcellular location">
    <subcellularLocation>
        <location evidence="2">Chromosome</location>
    </subcellularLocation>
    <subcellularLocation>
        <location evidence="1">Nucleus</location>
    </subcellularLocation>
</comment>
<keyword evidence="4" id="KW-0158">Chromosome</keyword>
<evidence type="ECO:0000256" key="9">
    <source>
        <dbReference type="ARBA" id="ARBA00022691"/>
    </source>
</evidence>
<dbReference type="GO" id="GO:0005694">
    <property type="term" value="C:chromosome"/>
    <property type="evidence" value="ECO:0000318"/>
    <property type="project" value="GO_Central"/>
</dbReference>
<feature type="compositionally biased region" description="Polar residues" evidence="17">
    <location>
        <begin position="760"/>
        <end position="769"/>
    </location>
</feature>
<feature type="compositionally biased region" description="Low complexity" evidence="17">
    <location>
        <begin position="454"/>
        <end position="463"/>
    </location>
</feature>
<feature type="domain" description="WW" evidence="18">
    <location>
        <begin position="2821"/>
        <end position="2854"/>
    </location>
</feature>
<keyword evidence="9" id="KW-0949">S-adenosyl-L-methionine</keyword>
<evidence type="ECO:0000256" key="5">
    <source>
        <dbReference type="ARBA" id="ARBA00022473"/>
    </source>
</evidence>
<dbReference type="CDD" id="cd00201">
    <property type="entry name" value="WW"/>
    <property type="match status" value="1"/>
</dbReference>
<dbReference type="GO" id="GO:0032259">
    <property type="term" value="P:methylation"/>
    <property type="evidence" value="ECO:0007669"/>
    <property type="project" value="UniProtKB-KW"/>
</dbReference>
<dbReference type="SUPFAM" id="SSF51045">
    <property type="entry name" value="WW domain"/>
    <property type="match status" value="1"/>
</dbReference>
<evidence type="ECO:0000256" key="1">
    <source>
        <dbReference type="ARBA" id="ARBA00004123"/>
    </source>
</evidence>
<feature type="compositionally biased region" description="Basic and acidic residues" evidence="17">
    <location>
        <begin position="464"/>
        <end position="490"/>
    </location>
</feature>
<keyword evidence="10" id="KW-0479">Metal-binding</keyword>
<feature type="compositionally biased region" description="Basic and acidic residues" evidence="17">
    <location>
        <begin position="380"/>
        <end position="409"/>
    </location>
</feature>
<feature type="compositionally biased region" description="Basic residues" evidence="17">
    <location>
        <begin position="410"/>
        <end position="421"/>
    </location>
</feature>
<evidence type="ECO:0000256" key="13">
    <source>
        <dbReference type="ARBA" id="ARBA00022853"/>
    </source>
</evidence>
<name>A0A6I8SKU6_XENTR</name>
<dbReference type="InterPro" id="IPR042294">
    <property type="entry name" value="SETD2_animal"/>
</dbReference>
<feature type="compositionally biased region" description="Basic and acidic residues" evidence="17">
    <location>
        <begin position="2424"/>
        <end position="2436"/>
    </location>
</feature>
<dbReference type="InterPro" id="IPR036020">
    <property type="entry name" value="WW_dom_sf"/>
</dbReference>
<evidence type="ECO:0000259" key="19">
    <source>
        <dbReference type="PROSITE" id="PS50280"/>
    </source>
</evidence>
<feature type="region of interest" description="Disordered" evidence="17">
    <location>
        <begin position="1805"/>
        <end position="1833"/>
    </location>
</feature>
<feature type="region of interest" description="Disordered" evidence="17">
    <location>
        <begin position="1361"/>
        <end position="1394"/>
    </location>
</feature>
<gene>
    <name evidence="22 24 25" type="primary">setd2</name>
</gene>
<dbReference type="Pfam" id="PF17907">
    <property type="entry name" value="AWS"/>
    <property type="match status" value="1"/>
</dbReference>
<feature type="compositionally biased region" description="Basic and acidic residues" evidence="17">
    <location>
        <begin position="594"/>
        <end position="619"/>
    </location>
</feature>
<dbReference type="InterPro" id="IPR006560">
    <property type="entry name" value="AWS_dom"/>
</dbReference>
<dbReference type="SMART" id="SM00508">
    <property type="entry name" value="PostSET"/>
    <property type="match status" value="1"/>
</dbReference>
<feature type="compositionally biased region" description="Polar residues" evidence="17">
    <location>
        <begin position="2475"/>
        <end position="2485"/>
    </location>
</feature>
<dbReference type="GO" id="GO:0046872">
    <property type="term" value="F:metal ion binding"/>
    <property type="evidence" value="ECO:0007669"/>
    <property type="project" value="UniProtKB-KW"/>
</dbReference>
<evidence type="ECO:0000256" key="7">
    <source>
        <dbReference type="ARBA" id="ARBA00022603"/>
    </source>
</evidence>
<dbReference type="Pfam" id="PF08236">
    <property type="entry name" value="SRI"/>
    <property type="match status" value="1"/>
</dbReference>
<dbReference type="InterPro" id="IPR038190">
    <property type="entry name" value="SRI_sf"/>
</dbReference>
<dbReference type="GO" id="GO:0030154">
    <property type="term" value="P:cell differentiation"/>
    <property type="evidence" value="ECO:0007669"/>
    <property type="project" value="UniProtKB-KW"/>
</dbReference>
<dbReference type="PROSITE" id="PS01159">
    <property type="entry name" value="WW_DOMAIN_1"/>
    <property type="match status" value="1"/>
</dbReference>
<feature type="compositionally biased region" description="Polar residues" evidence="17">
    <location>
        <begin position="216"/>
        <end position="225"/>
    </location>
</feature>
<accession>A0A6I8SKU6</accession>
<dbReference type="Bgee" id="ENSXETG00000023876">
    <property type="expression patterns" value="Expressed in 2-cell stage embryo and 13 other cell types or tissues"/>
</dbReference>
<evidence type="ECO:0000256" key="2">
    <source>
        <dbReference type="ARBA" id="ARBA00004286"/>
    </source>
</evidence>
<dbReference type="OrthoDB" id="422362at2759"/>
<feature type="compositionally biased region" description="Polar residues" evidence="17">
    <location>
        <begin position="696"/>
        <end position="712"/>
    </location>
</feature>
<dbReference type="GeneTree" id="ENSGT00940000160086"/>
<feature type="compositionally biased region" description="Basic and acidic residues" evidence="17">
    <location>
        <begin position="498"/>
        <end position="546"/>
    </location>
</feature>
<feature type="compositionally biased region" description="Basic and acidic residues" evidence="17">
    <location>
        <begin position="2386"/>
        <end position="2405"/>
    </location>
</feature>
<dbReference type="Pfam" id="PF00397">
    <property type="entry name" value="WW"/>
    <property type="match status" value="1"/>
</dbReference>
<evidence type="ECO:0000256" key="16">
    <source>
        <dbReference type="ARBA" id="ARBA00023242"/>
    </source>
</evidence>
<dbReference type="InterPro" id="IPR001214">
    <property type="entry name" value="SET_dom"/>
</dbReference>
<feature type="compositionally biased region" description="Acidic residues" evidence="17">
    <location>
        <begin position="2413"/>
        <end position="2423"/>
    </location>
</feature>
<feature type="compositionally biased region" description="Basic and acidic residues" evidence="17">
    <location>
        <begin position="899"/>
        <end position="1086"/>
    </location>
</feature>
<evidence type="ECO:0000256" key="3">
    <source>
        <dbReference type="ARBA" id="ARBA00012178"/>
    </source>
</evidence>
<dbReference type="Gene3D" id="2.20.70.10">
    <property type="match status" value="1"/>
</dbReference>
<feature type="compositionally biased region" description="Basic and acidic residues" evidence="17">
    <location>
        <begin position="2486"/>
        <end position="2498"/>
    </location>
</feature>
<dbReference type="InterPro" id="IPR003616">
    <property type="entry name" value="Post-SET_dom"/>
</dbReference>
<reference evidence="22" key="2">
    <citation type="submission" date="2020-05" db="UniProtKB">
        <authorList>
            <consortium name="Ensembl"/>
        </authorList>
    </citation>
    <scope>IDENTIFICATION</scope>
</reference>
<evidence type="ECO:0000256" key="6">
    <source>
        <dbReference type="ARBA" id="ARBA00022553"/>
    </source>
</evidence>
<evidence type="ECO:0000256" key="17">
    <source>
        <dbReference type="SAM" id="MobiDB-lite"/>
    </source>
</evidence>
<reference evidence="22" key="1">
    <citation type="journal article" date="2010" name="Science">
        <title>The genome of the Western clawed frog Xenopus tropicalis.</title>
        <authorList>
            <person name="Hellsten U."/>
            <person name="Harland R.M."/>
            <person name="Gilchrist M.J."/>
            <person name="Hendrix D."/>
            <person name="Jurka J."/>
            <person name="Kapitonov V."/>
            <person name="Ovcharenko I."/>
            <person name="Putnam N.H."/>
            <person name="Shu S."/>
            <person name="Taher L."/>
            <person name="Blitz I.L."/>
            <person name="Blumberg B."/>
            <person name="Dichmann D.S."/>
            <person name="Dubchak I."/>
            <person name="Amaya E."/>
            <person name="Detter J.C."/>
            <person name="Fletcher R."/>
            <person name="Gerhard D.S."/>
            <person name="Goodstein D."/>
            <person name="Graves T."/>
            <person name="Grigoriev I.V."/>
            <person name="Grimwood J."/>
            <person name="Kawashima T."/>
            <person name="Lindquist E."/>
            <person name="Lucas S.M."/>
            <person name="Mead P.E."/>
            <person name="Mitros T."/>
            <person name="Ogino H."/>
            <person name="Ohta Y."/>
            <person name="Poliakov A.V."/>
            <person name="Pollet N."/>
            <person name="Robert J."/>
            <person name="Salamov A."/>
            <person name="Sater A.K."/>
            <person name="Schmutz J."/>
            <person name="Terry A."/>
            <person name="Vize P.D."/>
            <person name="Warren W.C."/>
            <person name="Wells D."/>
            <person name="Wills A."/>
            <person name="Wilson R.K."/>
            <person name="Zimmerman L.B."/>
            <person name="Zorn A.M."/>
            <person name="Grainger R."/>
            <person name="Grammer T."/>
            <person name="Khokha M.K."/>
            <person name="Richardson P.M."/>
            <person name="Rokhsar D.S."/>
        </authorList>
    </citation>
    <scope>NUCLEOTIDE SEQUENCE [LARGE SCALE GENOMIC DNA]</scope>
    <source>
        <strain evidence="22">Nigerian</strain>
    </source>
</reference>
<feature type="compositionally biased region" description="Basic and acidic residues" evidence="17">
    <location>
        <begin position="718"/>
        <end position="737"/>
    </location>
</feature>
<keyword evidence="14" id="KW-0805">Transcription regulation</keyword>
<feature type="compositionally biased region" description="Basic and acidic residues" evidence="17">
    <location>
        <begin position="1158"/>
        <end position="1170"/>
    </location>
</feature>
<dbReference type="PROSITE" id="PS50280">
    <property type="entry name" value="SET"/>
    <property type="match status" value="1"/>
</dbReference>
<feature type="domain" description="AWS" evidence="21">
    <location>
        <begin position="1906"/>
        <end position="1960"/>
    </location>
</feature>
<feature type="region of interest" description="Disordered" evidence="17">
    <location>
        <begin position="2873"/>
        <end position="2900"/>
    </location>
</feature>
<feature type="compositionally biased region" description="Basic and acidic residues" evidence="17">
    <location>
        <begin position="2361"/>
        <end position="2379"/>
    </location>
</feature>
<feature type="compositionally biased region" description="Polar residues" evidence="17">
    <location>
        <begin position="264"/>
        <end position="276"/>
    </location>
</feature>
<dbReference type="Proteomes" id="UP000008143">
    <property type="component" value="Chromosome 6"/>
</dbReference>
<feature type="compositionally biased region" description="Polar residues" evidence="17">
    <location>
        <begin position="193"/>
        <end position="203"/>
    </location>
</feature>
<dbReference type="CDD" id="cd19172">
    <property type="entry name" value="SET_SETD2"/>
    <property type="match status" value="1"/>
</dbReference>
<dbReference type="PROSITE" id="PS51215">
    <property type="entry name" value="AWS"/>
    <property type="match status" value="1"/>
</dbReference>
<reference evidence="24" key="3">
    <citation type="submission" date="2025-04" db="UniProtKB">
        <authorList>
            <consortium name="RefSeq"/>
        </authorList>
    </citation>
    <scope>IDENTIFICATION</scope>
    <source>
        <strain evidence="24">Nigerian</strain>
        <tissue evidence="24">Liver and blood</tissue>
    </source>
</reference>
<feature type="domain" description="Post-SET" evidence="20">
    <location>
        <begin position="2086"/>
        <end position="2102"/>
    </location>
</feature>
<feature type="compositionally biased region" description="Basic and acidic residues" evidence="17">
    <location>
        <begin position="2456"/>
        <end position="2474"/>
    </location>
</feature>
<feature type="domain" description="SET" evidence="19">
    <location>
        <begin position="1962"/>
        <end position="2079"/>
    </location>
</feature>
<feature type="compositionally biased region" description="Polar residues" evidence="17">
    <location>
        <begin position="620"/>
        <end position="639"/>
    </location>
</feature>
<feature type="compositionally biased region" description="Low complexity" evidence="17">
    <location>
        <begin position="572"/>
        <end position="581"/>
    </location>
</feature>
<keyword evidence="6" id="KW-0597">Phosphoprotein</keyword>
<keyword evidence="5" id="KW-0217">Developmental protein</keyword>
<organism evidence="22">
    <name type="scientific">Xenopus tropicalis</name>
    <name type="common">Western clawed frog</name>
    <name type="synonym">Silurana tropicalis</name>
    <dbReference type="NCBI Taxonomy" id="8364"/>
    <lineage>
        <taxon>Eukaryota</taxon>
        <taxon>Metazoa</taxon>
        <taxon>Chordata</taxon>
        <taxon>Craniata</taxon>
        <taxon>Vertebrata</taxon>
        <taxon>Euteleostomi</taxon>
        <taxon>Amphibia</taxon>
        <taxon>Batrachia</taxon>
        <taxon>Anura</taxon>
        <taxon>Pipoidea</taxon>
        <taxon>Pipidae</taxon>
        <taxon>Xenopodinae</taxon>
        <taxon>Xenopus</taxon>
        <taxon>Silurana</taxon>
    </lineage>
</organism>
<dbReference type="Xenbase" id="XB-GENE-995488">
    <property type="gene designation" value="setd2"/>
</dbReference>
<dbReference type="RefSeq" id="XP_012820433.2">
    <property type="nucleotide sequence ID" value="XM_012964979.3"/>
</dbReference>
<feature type="region of interest" description="Disordered" evidence="17">
    <location>
        <begin position="1471"/>
        <end position="1495"/>
    </location>
</feature>
<feature type="compositionally biased region" description="Polar residues" evidence="17">
    <location>
        <begin position="1092"/>
        <end position="1104"/>
    </location>
</feature>
<feature type="compositionally biased region" description="Basic and acidic residues" evidence="17">
    <location>
        <begin position="344"/>
        <end position="371"/>
    </location>
</feature>
<dbReference type="PANTHER" id="PTHR46711:SF1">
    <property type="entry name" value="HISTONE-LYSINE N-METHYLTRANSFERASE SETD2"/>
    <property type="match status" value="1"/>
</dbReference>
<sequence length="2997" mass="336381">MGDFYDPEYPTESGIDEISAQEEKQSNPEAISLAELPACQQEEDNEAKNDASLAKGTFGKANPFKGLPSSRFLPKGTKAKVNLEEQGRQKVSFSFSLTKKTFQNRLLNSLGNDKQNESQSPSPAEHISKLKLDLNDFTGETEEQTLSKPKVELGKIHFKKHLLSVTNKLPAQPPPPPPPPASLPAPTSPVASTQATPVKQPSSPEHEEAPAIITLGLQSTNEIPPSVVPSQAILTKEVVQGTCDAKESSRSLTDSKGLDKKENSVVSNLETPNNQKVSEKADLSLLKESSHIGKDEKSPCSSQKPKLNPSPEKSSSKSKFSHSDGAVVGSESDEDSVQTSSSHKSHELKAATSKERDSKRSSVSLRSEDSGKYSSSRSKCTKDEKYSNYSKSDRDSRYSYSHSRSDRDRRRSRSRSRSHSRSRSDRGSKSSSSYSRSERSHYYDSDRRYHRSSPYRTRYSRSYADSRARDSSDSEDDHRRTHSRSSDSRRPSSSHSSSYRESRTSSYSKYDRDSKGDSSYDLDRRGRDTSRHERDFRRSSEKEPSKKASPRKASPKKEAEEKREWSHSKADNSGNAGSKSGSKQEHSNSVTKPSKWDMEKKPTQSAIEKEEHKKGKDEVLSSSNVKKTSFPAHQQTSPPYSKHSDHFTSSSPGPEFTQERDCSSQTAKKMLHTTSGSKYDDEDDDKQHKSPFQGIYNLSPSETWDLVTLSTTEDLEPEEHTTSSDNCRSDAYGKDSDDSQPSPHKVTKLHTRTNKISEDLQASKSTESPQKPKINELHPRTHKVSDDWQPRTHKVSDSSQHRTHKVCDDRSCKTSDDLQPTTYKVSDDLQPRPHKTSDDLELRIHKNEDDPRTLKANEDSWTRTHKVSDNSQPRSHKESHNMQLRTHKASADTQTKTHKVSEDSQSRSYRVSEDSQSRSHKVSEDSQSRSHKVSEDSQSRSHKVSEDLQSRSLKLSEDSQPRSYKVSEDSQPRSYKVSEDSQPRSHKVSEDSQPRSHKVSEDSQPRSHKVSEDSQPRSHKVSEDSQPRSHKVSEDSQSRSHKVSEDSQSRSHKVSEDSQSRSHKVSEDPQPKTPKKIDNQRPRTPEIIDDLQPSTPKETDNAQPRTFKETDDLQHRLPYAAEDMQQRSANASDNTHPKIPKEGEDPKPRTSKVNDGFQPKDHKDGNHLHSETNTIADSVDHDDSHPQTHILIDGSEPSTNEVFKINKPDTVGVQIPIEEVDLPHDSTEIKASIPVVEHLEKSLEQCEEVEVTLAKCPSRTLETDASEMLIDKYLEHVHKPETCHSVPECQSEMASVRTDPTTEEQNEFEMGQKGTAELLKASINLNQDLPGQVSGHLPEGISVAEETAISVAIPISENKNVVQSGNTTPFNVGADDSQGSSTPDTLGKESPSLDEPALVDIQATERKSIYSFEGIDQPSEAVDEETKLDKEVETKSELHLENCVTEEIQRDPTQTLNSKHEDFIGAINDFYSDSEDSESDTEDTDSDDSSLPRNRLQSVVVIPQNSTIANEELCRSPYESQTLSDSCETDVAESKSVSAEVVQKRVVDKECSPPAKSSDEVLEDLRAKALKESVSLPRRSVGVVSTSQPEVIARIRSGENHTEYKAEHETPTSTNRTGLQKENDKVELYKPSFDQSYQHSPSNSAKKPDFFKERLHHEPPKRAGDFSRADGFQSAEDLSGLGWDFSQPEKPSSTYQQPDSSYMYVDYNYQQAFGGAHVYRKDGDYWDPRAYEKGAQVMYSKPHGPAPDSVTHCYDEDDEDFGWDTDHGQTYPVQSELAYNESSSVQAHEISSNSTKMVVVAPKAIPEQPAKTSDRLDMKERGPPKKRRQELENDYENDLEALEKKHKMEAALKQDVASYLCNMDDFRDSQHWKDCSRQGKMPPFFDLIEENVYLTERKKSKSHRDIKRMQCECPVLSKEERAQGQVACGEDCLNRLLMIECSSRCPNGDYCSNRSFQKKQHAGVEAILTEKKGWGLRAAKDLKSNTFVLEYCGEVLDHKEFKSRVKEYARNKNIHYYFMALKNDEIIDATQKGNCSRFMNHSCDPNCETQKWTVNGQVRVGFFTTRVVPAGSELTFDYQFQRYGKEAQKCYCGAPNCRGILGGENRVSVRAAGGKMKKERPRKKDTVDGELEALLGNGEGLSDKNQVLSLSRLMVRIETVEQKLTCLRLLKNTQSQSYLKWFLDCHGLSVLWIWMAELGDSRGNTNNSIKLQLELIKTLEMLPIPNKNMLEESKILPIIQRWSQIKTAIPQLSEGDGYSSENTSRAHTPLNTPSNPTEPAAKLSVEADEETPKKIVLRRLKIISENSMDSAVSDAASEIEVKDVPEKTEVPSVVELKDAPLPKQEETKEELKPEGAVPPPVKEDPAATEEQKPIIKTEGDPGVDMCKLEPLDAEKKEGNGGKLDETSAVETPSQDEEEGVSDVESERSQEPADKILDMSDLATKLLESWKDLKEVYRIPKKTQVEKETNDRWRDSSGSTYTTPKSQGRERDRDLERQSQRKRRQSPSPPAYYGSKRVEDSRYDTPASSKKKSRLQDRNKLSTEERRKLFEQEVAQKEAQKQQQQMQNMGIASPMTYEAIAYGAQLPPPPFIAYPQGYPLQSFVDPTNPNAGKVLLPTPPLDGIPSPNSFDPSQGMVVNPGMMPPQTVSVVQHVAAPMDVTTQQYVTQGETMVPQETNVAVLPVPAPTPVPPQNYGVWDPNQQAVTLQPPQQQSQPQYPPAPPQAAIYYQGQTCQPMYGVPAAYAQPPPPVVPTYTQQGLQYITGQQIYAPHPPGVVLQQGPAVTTIVAPGQPPAMQQPEMGMAQNNVLDLPPPSPPKPKTIVLPSGWKTARDPEGKIYYYHVITRQTQWDPPAWDSPGEEGGALEHEAEMDLGTPTYDENPMKSSKKTKTAEADTSSELAKKSKEVFRKEMSQFIVQCLNPYRKPDCKMGRINNTEDFKHLARKLTHGVMNKELKYCKNPEDLDCNENVKHKTKEYIKKYMQKFGTVYKPKEDIDIE</sequence>
<evidence type="ECO:0000313" key="23">
    <source>
        <dbReference type="Proteomes" id="UP000008143"/>
    </source>
</evidence>
<dbReference type="KEGG" id="xtr:100492810"/>
<dbReference type="FunFam" id="2.170.270.10:FF:000016">
    <property type="entry name" value="Histone-lysine N-methyltransferase"/>
    <property type="match status" value="1"/>
</dbReference>
<dbReference type="GO" id="GO:0005634">
    <property type="term" value="C:nucleus"/>
    <property type="evidence" value="ECO:0000318"/>
    <property type="project" value="GO_Central"/>
</dbReference>
<dbReference type="InterPro" id="IPR013257">
    <property type="entry name" value="SRI"/>
</dbReference>
<keyword evidence="12" id="KW-0862">Zinc</keyword>
<dbReference type="PANTHER" id="PTHR46711">
    <property type="entry name" value="HISTONE-LYSINE N-METHYLTRANSFERASE SETD2"/>
    <property type="match status" value="1"/>
</dbReference>
<feature type="region of interest" description="Disordered" evidence="17">
    <location>
        <begin position="1595"/>
        <end position="1622"/>
    </location>
</feature>
<keyword evidence="15" id="KW-0804">Transcription</keyword>
<feature type="compositionally biased region" description="Acidic residues" evidence="17">
    <location>
        <begin position="1472"/>
        <end position="1488"/>
    </location>
</feature>
<feature type="compositionally biased region" description="Basic and acidic residues" evidence="17">
    <location>
        <begin position="288"/>
        <end position="298"/>
    </location>
</feature>
<feature type="region of interest" description="Disordered" evidence="17">
    <location>
        <begin position="2456"/>
        <end position="2541"/>
    </location>
</feature>
<evidence type="ECO:0000256" key="12">
    <source>
        <dbReference type="ARBA" id="ARBA00022833"/>
    </source>
</evidence>
<protein>
    <recommendedName>
        <fullName evidence="3">[histone H3]-lysine(36) N-trimethyltransferase</fullName>
        <ecNumber evidence="3">2.1.1.359</ecNumber>
    </recommendedName>
</protein>
<feature type="compositionally biased region" description="Polar residues" evidence="17">
    <location>
        <begin position="1361"/>
        <end position="1370"/>
    </location>
</feature>